<evidence type="ECO:0000313" key="3">
    <source>
        <dbReference type="Proteomes" id="UP000560658"/>
    </source>
</evidence>
<feature type="signal peptide" evidence="1">
    <location>
        <begin position="1"/>
        <end position="18"/>
    </location>
</feature>
<dbReference type="AlphaFoldDB" id="A0A840CXZ2"/>
<accession>A0A840CXZ2</accession>
<keyword evidence="1" id="KW-0732">Signal</keyword>
<dbReference type="Proteomes" id="UP000560658">
    <property type="component" value="Unassembled WGS sequence"/>
</dbReference>
<reference evidence="2" key="1">
    <citation type="submission" date="2020-08" db="EMBL/GenBank/DDBJ databases">
        <title>Genomic Encyclopedia of Type Strains, Phase IV (KMG-IV): sequencing the most valuable type-strain genomes for metagenomic binning, comparative biology and taxonomic classification.</title>
        <authorList>
            <person name="Goeker M."/>
        </authorList>
    </citation>
    <scope>NUCLEOTIDE SEQUENCE [LARGE SCALE GENOMIC DNA]</scope>
    <source>
        <strain evidence="2">DSM 105720</strain>
    </source>
</reference>
<dbReference type="EMBL" id="JACIER010000007">
    <property type="protein sequence ID" value="MBB4044186.1"/>
    <property type="molecule type" value="Genomic_DNA"/>
</dbReference>
<feature type="chain" id="PRO_5032503058" evidence="1">
    <location>
        <begin position="19"/>
        <end position="165"/>
    </location>
</feature>
<dbReference type="PROSITE" id="PS51257">
    <property type="entry name" value="PROKAR_LIPOPROTEIN"/>
    <property type="match status" value="1"/>
</dbReference>
<comment type="caution">
    <text evidence="2">The sequence shown here is derived from an EMBL/GenBank/DDBJ whole genome shotgun (WGS) entry which is preliminary data.</text>
</comment>
<organism evidence="2 3">
    <name type="scientific">Bacteroides reticulotermitis</name>
    <dbReference type="NCBI Taxonomy" id="1133319"/>
    <lineage>
        <taxon>Bacteria</taxon>
        <taxon>Pseudomonadati</taxon>
        <taxon>Bacteroidota</taxon>
        <taxon>Bacteroidia</taxon>
        <taxon>Bacteroidales</taxon>
        <taxon>Bacteroidaceae</taxon>
        <taxon>Bacteroides</taxon>
    </lineage>
</organism>
<proteinExistence type="predicted"/>
<dbReference type="RefSeq" id="WP_044162223.1">
    <property type="nucleotide sequence ID" value="NZ_JACIER010000007.1"/>
</dbReference>
<gene>
    <name evidence="2" type="ORF">GGR06_001977</name>
</gene>
<name>A0A840CXZ2_9BACE</name>
<keyword evidence="3" id="KW-1185">Reference proteome</keyword>
<sequence>MKKQVIICCLLASLFVLGACSDVEGVGDPQPRLPRVEVESAEYYIQITQENLGGVAFVYRWLNLENASKYVITLGAEEQEDTIDVVNKSTLTYNGVREQQFTNQDILGYLHAFGLLATDSREALMTITLEALNADGAPINAEAAKASKTSNIHVVIAPDVDLTTN</sequence>
<protein>
    <submittedName>
        <fullName evidence="2">Uncharacterized protein</fullName>
    </submittedName>
</protein>
<evidence type="ECO:0000256" key="1">
    <source>
        <dbReference type="SAM" id="SignalP"/>
    </source>
</evidence>
<evidence type="ECO:0000313" key="2">
    <source>
        <dbReference type="EMBL" id="MBB4044186.1"/>
    </source>
</evidence>